<keyword evidence="1" id="KW-0472">Membrane</keyword>
<reference evidence="2 3" key="1">
    <citation type="submission" date="2018-09" db="EMBL/GenBank/DDBJ databases">
        <authorList>
            <person name="Li J."/>
        </authorList>
    </citation>
    <scope>NUCLEOTIDE SEQUENCE [LARGE SCALE GENOMIC DNA]</scope>
    <source>
        <strain evidence="2 3">2129</strain>
    </source>
</reference>
<proteinExistence type="predicted"/>
<evidence type="ECO:0000313" key="2">
    <source>
        <dbReference type="EMBL" id="AYD90891.1"/>
    </source>
</evidence>
<keyword evidence="1" id="KW-0812">Transmembrane</keyword>
<keyword evidence="3" id="KW-1185">Reference proteome</keyword>
<evidence type="ECO:0008006" key="4">
    <source>
        <dbReference type="Google" id="ProtNLM"/>
    </source>
</evidence>
<evidence type="ECO:0000313" key="3">
    <source>
        <dbReference type="Proteomes" id="UP000273001"/>
    </source>
</evidence>
<feature type="transmembrane region" description="Helical" evidence="1">
    <location>
        <begin position="98"/>
        <end position="131"/>
    </location>
</feature>
<organism evidence="2 3">
    <name type="scientific">Actinomyces lilanjuaniae</name>
    <dbReference type="NCBI Taxonomy" id="2321394"/>
    <lineage>
        <taxon>Bacteria</taxon>
        <taxon>Bacillati</taxon>
        <taxon>Actinomycetota</taxon>
        <taxon>Actinomycetes</taxon>
        <taxon>Actinomycetales</taxon>
        <taxon>Actinomycetaceae</taxon>
        <taxon>Actinomyces</taxon>
    </lineage>
</organism>
<keyword evidence="1" id="KW-1133">Transmembrane helix</keyword>
<dbReference type="EMBL" id="CP032514">
    <property type="protein sequence ID" value="AYD90891.1"/>
    <property type="molecule type" value="Genomic_DNA"/>
</dbReference>
<dbReference type="Proteomes" id="UP000273001">
    <property type="component" value="Chromosome"/>
</dbReference>
<sequence length="210" mass="21680">MGVGDGLSWAWSRLMANPLVLFVGILVWTVLSSIGFNAETTVNGETYSYGLGLGLLGSLLSFVLRLLSSIALANVALRTAAGQRVTWSDLVSFPNLGGGLLAGLLTSLAVVLAGVLTFFLLGAGGIIAAYLLYFAVYVTTDKGVNGIEGITASTSLLAGNAGRLVPFALAGFGLLVLGVITVVGWVVTVPLVTLMTAYAYVRVQGHDVAR</sequence>
<name>A0ABN5PUR7_9ACTO</name>
<evidence type="ECO:0000256" key="1">
    <source>
        <dbReference type="SAM" id="Phobius"/>
    </source>
</evidence>
<feature type="transmembrane region" description="Helical" evidence="1">
    <location>
        <begin position="19"/>
        <end position="38"/>
    </location>
</feature>
<accession>A0ABN5PUR7</accession>
<feature type="transmembrane region" description="Helical" evidence="1">
    <location>
        <begin position="167"/>
        <end position="200"/>
    </location>
</feature>
<protein>
    <recommendedName>
        <fullName evidence="4">Integral membrane protein</fullName>
    </recommendedName>
</protein>
<feature type="transmembrane region" description="Helical" evidence="1">
    <location>
        <begin position="50"/>
        <end position="77"/>
    </location>
</feature>
<gene>
    <name evidence="2" type="ORF">D5R93_07780</name>
</gene>